<evidence type="ECO:0000313" key="7">
    <source>
        <dbReference type="Ensembl" id="ENSCPGP00000012736.1"/>
    </source>
</evidence>
<dbReference type="Proteomes" id="UP000694419">
    <property type="component" value="Unplaced"/>
</dbReference>
<evidence type="ECO:0000259" key="6">
    <source>
        <dbReference type="PROSITE" id="PS50261"/>
    </source>
</evidence>
<dbReference type="GO" id="GO:0007601">
    <property type="term" value="P:visual perception"/>
    <property type="evidence" value="ECO:0007669"/>
    <property type="project" value="TreeGrafter"/>
</dbReference>
<dbReference type="GO" id="GO:0016020">
    <property type="term" value="C:membrane"/>
    <property type="evidence" value="ECO:0007669"/>
    <property type="project" value="UniProtKB-SubCell"/>
</dbReference>
<dbReference type="GO" id="GO:0001965">
    <property type="term" value="F:G-protein alpha-subunit binding"/>
    <property type="evidence" value="ECO:0007669"/>
    <property type="project" value="TreeGrafter"/>
</dbReference>
<dbReference type="PROSITE" id="PS50261">
    <property type="entry name" value="G_PROTEIN_RECEP_F2_4"/>
    <property type="match status" value="1"/>
</dbReference>
<evidence type="ECO:0000313" key="8">
    <source>
        <dbReference type="Proteomes" id="UP000694419"/>
    </source>
</evidence>
<dbReference type="InterPro" id="IPR026919">
    <property type="entry name" value="ADGRV1"/>
</dbReference>
<reference evidence="7" key="1">
    <citation type="submission" date="2025-08" db="UniProtKB">
        <authorList>
            <consortium name="Ensembl"/>
        </authorList>
    </citation>
    <scope>IDENTIFICATION</scope>
</reference>
<evidence type="ECO:0000256" key="2">
    <source>
        <dbReference type="ARBA" id="ARBA00022692"/>
    </source>
</evidence>
<dbReference type="GO" id="GO:0032420">
    <property type="term" value="C:stereocilium"/>
    <property type="evidence" value="ECO:0007669"/>
    <property type="project" value="TreeGrafter"/>
</dbReference>
<evidence type="ECO:0000256" key="1">
    <source>
        <dbReference type="ARBA" id="ARBA00004141"/>
    </source>
</evidence>
<dbReference type="GO" id="GO:0004930">
    <property type="term" value="F:G protein-coupled receptor activity"/>
    <property type="evidence" value="ECO:0007669"/>
    <property type="project" value="InterPro"/>
</dbReference>
<dbReference type="AlphaFoldDB" id="A0A8C3JT54"/>
<accession>A0A8C3JT54</accession>
<dbReference type="InterPro" id="IPR017981">
    <property type="entry name" value="GPCR_2-like_7TM"/>
</dbReference>
<evidence type="ECO:0000256" key="5">
    <source>
        <dbReference type="SAM" id="Phobius"/>
    </source>
</evidence>
<dbReference type="GO" id="GO:0005737">
    <property type="term" value="C:cytoplasm"/>
    <property type="evidence" value="ECO:0007669"/>
    <property type="project" value="TreeGrafter"/>
</dbReference>
<evidence type="ECO:0000256" key="4">
    <source>
        <dbReference type="ARBA" id="ARBA00023136"/>
    </source>
</evidence>
<feature type="transmembrane region" description="Helical" evidence="5">
    <location>
        <begin position="153"/>
        <end position="177"/>
    </location>
</feature>
<name>A0A8C3JT54_9CHAR</name>
<keyword evidence="8" id="KW-1185">Reference proteome</keyword>
<evidence type="ECO:0000256" key="3">
    <source>
        <dbReference type="ARBA" id="ARBA00022989"/>
    </source>
</evidence>
<dbReference type="GO" id="GO:0071277">
    <property type="term" value="P:cellular response to calcium ion"/>
    <property type="evidence" value="ECO:0007669"/>
    <property type="project" value="TreeGrafter"/>
</dbReference>
<dbReference type="PANTHER" id="PTHR46682">
    <property type="entry name" value="ADHESION G-PROTEIN COUPLED RECEPTOR V1"/>
    <property type="match status" value="1"/>
</dbReference>
<feature type="transmembrane region" description="Helical" evidence="5">
    <location>
        <begin position="79"/>
        <end position="105"/>
    </location>
</feature>
<dbReference type="PANTHER" id="PTHR46682:SF1">
    <property type="entry name" value="ADHESION G-PROTEIN COUPLED RECEPTOR V1"/>
    <property type="match status" value="1"/>
</dbReference>
<dbReference type="GO" id="GO:0007166">
    <property type="term" value="P:cell surface receptor signaling pathway"/>
    <property type="evidence" value="ECO:0007669"/>
    <property type="project" value="InterPro"/>
</dbReference>
<dbReference type="Gene3D" id="1.20.1070.10">
    <property type="entry name" value="Rhodopsin 7-helix transmembrane proteins"/>
    <property type="match status" value="1"/>
</dbReference>
<keyword evidence="2 5" id="KW-0812">Transmembrane</keyword>
<protein>
    <recommendedName>
        <fullName evidence="6">G-protein coupled receptors family 2 profile 2 domain-containing protein</fullName>
    </recommendedName>
</protein>
<reference evidence="7" key="2">
    <citation type="submission" date="2025-09" db="UniProtKB">
        <authorList>
            <consortium name="Ensembl"/>
        </authorList>
    </citation>
    <scope>IDENTIFICATION</scope>
</reference>
<dbReference type="InterPro" id="IPR000832">
    <property type="entry name" value="GPCR_2_secretin-like"/>
</dbReference>
<dbReference type="GO" id="GO:0010855">
    <property type="term" value="F:adenylate cyclase inhibitor activity"/>
    <property type="evidence" value="ECO:0007669"/>
    <property type="project" value="TreeGrafter"/>
</dbReference>
<dbReference type="GO" id="GO:0007605">
    <property type="term" value="P:sensory perception of sound"/>
    <property type="evidence" value="ECO:0007669"/>
    <property type="project" value="TreeGrafter"/>
</dbReference>
<dbReference type="Pfam" id="PF00002">
    <property type="entry name" value="7tm_2"/>
    <property type="match status" value="1"/>
</dbReference>
<sequence>MLIYTHMLGQKCTAVNFWYVLVMNDEHTERRYLLYFLLSWGLPAFVVILLLIILRGIYHHSTAQIYGLVYSDLCFIPNAYAALFTAALVPLMCLVVVFVVFIHAYQVTPQWKAYDDVFRGRTNAAEIPLVLYLFALISVTWLWGGLHMAYRHLWMLVFFIIFNSLQGLYVFVVYFILHNQLCCPVKASYTVDMNGHTTPGSAFFTHGSGLPAAGGEISKSTQNLISAMEEVPADWERASLQPASQASAAFKQSPQNGNVFHPSGGFSTSSLVADEESQEFDDLIFALKTGAGLSVSDNESCHGSQDGGSMANSQIVELRRIPIADTHL</sequence>
<keyword evidence="3 5" id="KW-1133">Transmembrane helix</keyword>
<organism evidence="7 8">
    <name type="scientific">Calidris pygmaea</name>
    <name type="common">Spoon-billed sandpiper</name>
    <dbReference type="NCBI Taxonomy" id="425635"/>
    <lineage>
        <taxon>Eukaryota</taxon>
        <taxon>Metazoa</taxon>
        <taxon>Chordata</taxon>
        <taxon>Craniata</taxon>
        <taxon>Vertebrata</taxon>
        <taxon>Euteleostomi</taxon>
        <taxon>Archelosauria</taxon>
        <taxon>Archosauria</taxon>
        <taxon>Dinosauria</taxon>
        <taxon>Saurischia</taxon>
        <taxon>Theropoda</taxon>
        <taxon>Coelurosauria</taxon>
        <taxon>Aves</taxon>
        <taxon>Neognathae</taxon>
        <taxon>Neoaves</taxon>
        <taxon>Charadriiformes</taxon>
        <taxon>Scolopacidae</taxon>
        <taxon>Calidris</taxon>
    </lineage>
</organism>
<keyword evidence="4 5" id="KW-0472">Membrane</keyword>
<feature type="transmembrane region" description="Helical" evidence="5">
    <location>
        <begin position="125"/>
        <end position="146"/>
    </location>
</feature>
<proteinExistence type="predicted"/>
<dbReference type="Ensembl" id="ENSCPGT00000013967.1">
    <property type="protein sequence ID" value="ENSCPGP00000012736.1"/>
    <property type="gene ID" value="ENSCPGG00000009046.1"/>
</dbReference>
<feature type="transmembrane region" description="Helical" evidence="5">
    <location>
        <begin position="32"/>
        <end position="58"/>
    </location>
</feature>
<feature type="domain" description="G-protein coupled receptors family 2 profile 2" evidence="6">
    <location>
        <begin position="1"/>
        <end position="178"/>
    </location>
</feature>
<comment type="subcellular location">
    <subcellularLocation>
        <location evidence="1">Membrane</location>
        <topology evidence="1">Multi-pass membrane protein</topology>
    </subcellularLocation>
</comment>